<dbReference type="EMBL" id="JABSTQ010009211">
    <property type="protein sequence ID" value="KAG0431614.1"/>
    <property type="molecule type" value="Genomic_DNA"/>
</dbReference>
<accession>A0AC60QC66</accession>
<keyword evidence="2" id="KW-1185">Reference proteome</keyword>
<evidence type="ECO:0000313" key="1">
    <source>
        <dbReference type="EMBL" id="KAG0431614.1"/>
    </source>
</evidence>
<reference evidence="1 2" key="1">
    <citation type="journal article" date="2020" name="Cell">
        <title>Large-Scale Comparative Analyses of Tick Genomes Elucidate Their Genetic Diversity and Vector Capacities.</title>
        <authorList>
            <consortium name="Tick Genome and Microbiome Consortium (TIGMIC)"/>
            <person name="Jia N."/>
            <person name="Wang J."/>
            <person name="Shi W."/>
            <person name="Du L."/>
            <person name="Sun Y."/>
            <person name="Zhan W."/>
            <person name="Jiang J.F."/>
            <person name="Wang Q."/>
            <person name="Zhang B."/>
            <person name="Ji P."/>
            <person name="Bell-Sakyi L."/>
            <person name="Cui X.M."/>
            <person name="Yuan T.T."/>
            <person name="Jiang B.G."/>
            <person name="Yang W.F."/>
            <person name="Lam T.T."/>
            <person name="Chang Q.C."/>
            <person name="Ding S.J."/>
            <person name="Wang X.J."/>
            <person name="Zhu J.G."/>
            <person name="Ruan X.D."/>
            <person name="Zhao L."/>
            <person name="Wei J.T."/>
            <person name="Ye R.Z."/>
            <person name="Que T.C."/>
            <person name="Du C.H."/>
            <person name="Zhou Y.H."/>
            <person name="Cheng J.X."/>
            <person name="Dai P.F."/>
            <person name="Guo W.B."/>
            <person name="Han X.H."/>
            <person name="Huang E.J."/>
            <person name="Li L.F."/>
            <person name="Wei W."/>
            <person name="Gao Y.C."/>
            <person name="Liu J.Z."/>
            <person name="Shao H.Z."/>
            <person name="Wang X."/>
            <person name="Wang C.C."/>
            <person name="Yang T.C."/>
            <person name="Huo Q.B."/>
            <person name="Li W."/>
            <person name="Chen H.Y."/>
            <person name="Chen S.E."/>
            <person name="Zhou L.G."/>
            <person name="Ni X.B."/>
            <person name="Tian J.H."/>
            <person name="Sheng Y."/>
            <person name="Liu T."/>
            <person name="Pan Y.S."/>
            <person name="Xia L.Y."/>
            <person name="Li J."/>
            <person name="Zhao F."/>
            <person name="Cao W.C."/>
        </authorList>
    </citation>
    <scope>NUCLEOTIDE SEQUENCE [LARGE SCALE GENOMIC DNA]</scope>
    <source>
        <strain evidence="1">Iper-2018</strain>
    </source>
</reference>
<sequence>MKGWCSRSPYLFSDLQRGYSEDAAEGDEMLHMEQRPPTPLQRRRSVHAGTLTKTQSFDAATTLQVPDGSASRLRAASSEEALTRIGQQHKGQRSKATTPEPEGKAKRRGKSPFRFFRSKKDEKEEKEPAPAQPAPAAPKAPTPATLTPPMLTVRAPSVQRLTPAGSQLLCPPVPDRPSGLGGGGIPRTGSSRRPSLAPAPPPADDTGDRLDPSVLDLVDEYFYGLRVFPGQDPSHVYCGWVTTTYKYHDRSFSNAKVRKVAYHGLSEDGLVHQVLERQNCYMVCAGQLAAELSHGEAGSRSANQGMYVGCHIDLATGMLTFSADGHMTRHRFKMEPGTKLYPAAFFEATSKEVLQFELGHTPTTLPLSAALLHNTSRHLTPQLPPRLK</sequence>
<protein>
    <submittedName>
        <fullName evidence="1">Uncharacterized protein</fullName>
    </submittedName>
</protein>
<gene>
    <name evidence="1" type="ORF">HPB47_021626</name>
</gene>
<comment type="caution">
    <text evidence="1">The sequence shown here is derived from an EMBL/GenBank/DDBJ whole genome shotgun (WGS) entry which is preliminary data.</text>
</comment>
<name>A0AC60QC66_IXOPE</name>
<evidence type="ECO:0000313" key="2">
    <source>
        <dbReference type="Proteomes" id="UP000805193"/>
    </source>
</evidence>
<dbReference type="Proteomes" id="UP000805193">
    <property type="component" value="Unassembled WGS sequence"/>
</dbReference>
<feature type="non-terminal residue" evidence="1">
    <location>
        <position position="388"/>
    </location>
</feature>
<organism evidence="1 2">
    <name type="scientific">Ixodes persulcatus</name>
    <name type="common">Taiga tick</name>
    <dbReference type="NCBI Taxonomy" id="34615"/>
    <lineage>
        <taxon>Eukaryota</taxon>
        <taxon>Metazoa</taxon>
        <taxon>Ecdysozoa</taxon>
        <taxon>Arthropoda</taxon>
        <taxon>Chelicerata</taxon>
        <taxon>Arachnida</taxon>
        <taxon>Acari</taxon>
        <taxon>Parasitiformes</taxon>
        <taxon>Ixodida</taxon>
        <taxon>Ixodoidea</taxon>
        <taxon>Ixodidae</taxon>
        <taxon>Ixodinae</taxon>
        <taxon>Ixodes</taxon>
    </lineage>
</organism>
<proteinExistence type="predicted"/>